<reference evidence="6" key="1">
    <citation type="submission" date="2019-04" db="EMBL/GenBank/DDBJ databases">
        <authorList>
            <person name="Melise S."/>
            <person name="Noan J."/>
            <person name="Okalmin O."/>
        </authorList>
    </citation>
    <scope>NUCLEOTIDE SEQUENCE</scope>
    <source>
        <strain evidence="6">FN9</strain>
    </source>
</reference>
<protein>
    <recommendedName>
        <fullName evidence="4">Zn(2)-C6 fungal-type domain-containing protein</fullName>
    </recommendedName>
</protein>
<feature type="compositionally biased region" description="Polar residues" evidence="3">
    <location>
        <begin position="179"/>
        <end position="189"/>
    </location>
</feature>
<dbReference type="GO" id="GO:0006351">
    <property type="term" value="P:DNA-templated transcription"/>
    <property type="evidence" value="ECO:0007669"/>
    <property type="project" value="InterPro"/>
</dbReference>
<reference evidence="5" key="2">
    <citation type="submission" date="2021-03" db="EMBL/GenBank/DDBJ databases">
        <authorList>
            <person name="Alouane T."/>
            <person name="Langin T."/>
            <person name="Bonhomme L."/>
        </authorList>
    </citation>
    <scope>NUCLEOTIDE SEQUENCE</scope>
    <source>
        <strain evidence="5">MDC_Fg202</strain>
    </source>
</reference>
<dbReference type="SMART" id="SM00066">
    <property type="entry name" value="GAL4"/>
    <property type="match status" value="1"/>
</dbReference>
<dbReference type="SUPFAM" id="SSF57701">
    <property type="entry name" value="Zn2/Cys6 DNA-binding domain"/>
    <property type="match status" value="1"/>
</dbReference>
<feature type="region of interest" description="Disordered" evidence="3">
    <location>
        <begin position="736"/>
        <end position="831"/>
    </location>
</feature>
<dbReference type="CDD" id="cd12148">
    <property type="entry name" value="fungal_TF_MHR"/>
    <property type="match status" value="1"/>
</dbReference>
<evidence type="ECO:0000256" key="1">
    <source>
        <dbReference type="ARBA" id="ARBA00022723"/>
    </source>
</evidence>
<dbReference type="SMART" id="SM00906">
    <property type="entry name" value="Fungal_trans"/>
    <property type="match status" value="1"/>
</dbReference>
<dbReference type="PANTHER" id="PTHR46910:SF25">
    <property type="entry name" value="ABC-TRANSPORTER-REGULATING TRANSCRIPTION FACTOR"/>
    <property type="match status" value="1"/>
</dbReference>
<feature type="compositionally biased region" description="Polar residues" evidence="3">
    <location>
        <begin position="160"/>
        <end position="171"/>
    </location>
</feature>
<feature type="compositionally biased region" description="Polar residues" evidence="3">
    <location>
        <begin position="771"/>
        <end position="795"/>
    </location>
</feature>
<sequence length="893" mass="98974">MDHMAFQVPGMAPPIMNHPPPQVFGSYDGIPQLHPEIAAQMFNDSAMMLEDANDPKRRRIARACDMCRKKKIKCDGKMPSCTHCINYKTECVFTQVEKKRAPPKGAKYIEGLENRLNRMEHLLRLSGLLDEDDDDLGALEKRLMERQHKSRQASMAVGSGPNSPTHSTSAPSAIDASAMTPQSSLTSPNPIVKEDKRKSATPAPSTAPSTAPAPNANGEEVKTEEPEEVEALSEMMCSLVTNNYGETRYIGSSSGFSIFSPKGVSWVNSKTGDDSFQRTISDISVDDHKWTNWKPEVFSDLFQRPVFRPLPPKTEALSLLQDYFDNFNCIFPLFHQPTFMHLVQMQYSSEPYQGSGWWASLNCALAIAHRLRVMSNLVPQDEDEKAWGYLKNAIGVFPELTMRNTDLLSVQALLGMALFLQGTPNPQPTFLLVSAAMRLAQSIGLHKRGTGFNLNPIEIEQRKRVFWIAYMLDKDLCLRAGRPPAQDDDDMNVELPDADPADNIGNIPLADGKGKMNLFRVMCEFATIESEVYKRLYSVQATKQSDGELLNTIGELDQKLEEWKDSIPIDYRPEHDINASHTPLILHVVMLHLTYYNCLTTIHRMSVHHGYWTSRLANYAIQGLNARPLNPRVFSSAALCTAAARASVSLLKYVPQGDFACVWMILYFPVSALVTLFGNILQNPLDPRAKSDTRLMNIVVTFLSMLGQEAEQGGVHRMLGICAEFERIAKAVIDKAEKEQSSRRKRKNQDSANKSSANVPAARNAAKESVRSASVSSTAHRRSSQAQLSPPSNGDSMGAFSVGTPMNDLSPSAMSAGWPQEFPVPQPHQNGDYDSAMSYGEGSMHSPGMPVSAFQQPLLPQDLFSLPMTLDWSWAEMTTGAYPTVENGNFGGD</sequence>
<keyword evidence="2" id="KW-0539">Nucleus</keyword>
<dbReference type="InterPro" id="IPR001138">
    <property type="entry name" value="Zn2Cys6_DnaBD"/>
</dbReference>
<dbReference type="Pfam" id="PF00172">
    <property type="entry name" value="Zn_clus"/>
    <property type="match status" value="1"/>
</dbReference>
<feature type="compositionally biased region" description="Low complexity" evidence="3">
    <location>
        <begin position="200"/>
        <end position="214"/>
    </location>
</feature>
<proteinExistence type="predicted"/>
<dbReference type="OrthoDB" id="2123952at2759"/>
<dbReference type="EMBL" id="CAAKMV010000077">
    <property type="protein sequence ID" value="VIO54003.1"/>
    <property type="molecule type" value="Genomic_DNA"/>
</dbReference>
<evidence type="ECO:0000256" key="2">
    <source>
        <dbReference type="ARBA" id="ARBA00023242"/>
    </source>
</evidence>
<dbReference type="PROSITE" id="PS00463">
    <property type="entry name" value="ZN2_CY6_FUNGAL_1"/>
    <property type="match status" value="1"/>
</dbReference>
<dbReference type="PROSITE" id="PS50048">
    <property type="entry name" value="ZN2_CY6_FUNGAL_2"/>
    <property type="match status" value="1"/>
</dbReference>
<dbReference type="AlphaFoldDB" id="A0A2H3G4W6"/>
<accession>A0A2H3G4W6</accession>
<dbReference type="Proteomes" id="UP000746612">
    <property type="component" value="Unassembled WGS sequence"/>
</dbReference>
<dbReference type="InterPro" id="IPR036864">
    <property type="entry name" value="Zn2-C6_fun-type_DNA-bd_sf"/>
</dbReference>
<evidence type="ECO:0000313" key="6">
    <source>
        <dbReference type="EMBL" id="VIO54003.1"/>
    </source>
</evidence>
<name>A0A2H3G4W6_GIBZA</name>
<dbReference type="InterPro" id="IPR050987">
    <property type="entry name" value="AtrR-like"/>
</dbReference>
<evidence type="ECO:0000313" key="7">
    <source>
        <dbReference type="Proteomes" id="UP000746612"/>
    </source>
</evidence>
<dbReference type="GO" id="GO:0003677">
    <property type="term" value="F:DNA binding"/>
    <property type="evidence" value="ECO:0007669"/>
    <property type="project" value="InterPro"/>
</dbReference>
<feature type="region of interest" description="Disordered" evidence="3">
    <location>
        <begin position="146"/>
        <end position="228"/>
    </location>
</feature>
<dbReference type="CDD" id="cd00067">
    <property type="entry name" value="GAL4"/>
    <property type="match status" value="1"/>
</dbReference>
<evidence type="ECO:0000259" key="4">
    <source>
        <dbReference type="PROSITE" id="PS50048"/>
    </source>
</evidence>
<dbReference type="OMA" id="VDDNKWM"/>
<dbReference type="EMBL" id="CAJPIJ010000159">
    <property type="protein sequence ID" value="CAG1996814.1"/>
    <property type="molecule type" value="Genomic_DNA"/>
</dbReference>
<dbReference type="GO" id="GO:0000981">
    <property type="term" value="F:DNA-binding transcription factor activity, RNA polymerase II-specific"/>
    <property type="evidence" value="ECO:0007669"/>
    <property type="project" value="InterPro"/>
</dbReference>
<dbReference type="Pfam" id="PF04082">
    <property type="entry name" value="Fungal_trans"/>
    <property type="match status" value="1"/>
</dbReference>
<organism evidence="5 7">
    <name type="scientific">Gibberella zeae</name>
    <name type="common">Wheat head blight fungus</name>
    <name type="synonym">Fusarium graminearum</name>
    <dbReference type="NCBI Taxonomy" id="5518"/>
    <lineage>
        <taxon>Eukaryota</taxon>
        <taxon>Fungi</taxon>
        <taxon>Dikarya</taxon>
        <taxon>Ascomycota</taxon>
        <taxon>Pezizomycotina</taxon>
        <taxon>Sordariomycetes</taxon>
        <taxon>Hypocreomycetidae</taxon>
        <taxon>Hypocreales</taxon>
        <taxon>Nectriaceae</taxon>
        <taxon>Fusarium</taxon>
    </lineage>
</organism>
<dbReference type="GO" id="GO:0008270">
    <property type="term" value="F:zinc ion binding"/>
    <property type="evidence" value="ECO:0007669"/>
    <property type="project" value="InterPro"/>
</dbReference>
<gene>
    <name evidence="6" type="ORF">FUG_LOCUS104032</name>
    <name evidence="5" type="ORF">MDCFG202_LOCUS409445</name>
</gene>
<dbReference type="PANTHER" id="PTHR46910">
    <property type="entry name" value="TRANSCRIPTION FACTOR PDR1"/>
    <property type="match status" value="1"/>
</dbReference>
<evidence type="ECO:0000313" key="5">
    <source>
        <dbReference type="EMBL" id="CAG1996814.1"/>
    </source>
</evidence>
<evidence type="ECO:0000256" key="3">
    <source>
        <dbReference type="SAM" id="MobiDB-lite"/>
    </source>
</evidence>
<dbReference type="InterPro" id="IPR007219">
    <property type="entry name" value="XnlR_reg_dom"/>
</dbReference>
<keyword evidence="1" id="KW-0479">Metal-binding</keyword>
<feature type="domain" description="Zn(2)-C6 fungal-type" evidence="4">
    <location>
        <begin position="63"/>
        <end position="93"/>
    </location>
</feature>
<dbReference type="Gene3D" id="4.10.240.10">
    <property type="entry name" value="Zn(2)-C6 fungal-type DNA-binding domain"/>
    <property type="match status" value="1"/>
</dbReference>